<evidence type="ECO:0000313" key="2">
    <source>
        <dbReference type="EMBL" id="TWT90237.1"/>
    </source>
</evidence>
<dbReference type="InterPro" id="IPR001173">
    <property type="entry name" value="Glyco_trans_2-like"/>
</dbReference>
<dbReference type="GO" id="GO:0099621">
    <property type="term" value="F:undecaprenyl-phosphate 4-deoxy-4-formamido-L-arabinose transferase activity"/>
    <property type="evidence" value="ECO:0007669"/>
    <property type="project" value="UniProtKB-EC"/>
</dbReference>
<evidence type="ECO:0000259" key="1">
    <source>
        <dbReference type="Pfam" id="PF00535"/>
    </source>
</evidence>
<dbReference type="InterPro" id="IPR050256">
    <property type="entry name" value="Glycosyltransferase_2"/>
</dbReference>
<reference evidence="2 3" key="1">
    <citation type="submission" date="2019-02" db="EMBL/GenBank/DDBJ databases">
        <title>Deep-cultivation of Planctomycetes and their phenomic and genomic characterization uncovers novel biology.</title>
        <authorList>
            <person name="Wiegand S."/>
            <person name="Jogler M."/>
            <person name="Boedeker C."/>
            <person name="Pinto D."/>
            <person name="Vollmers J."/>
            <person name="Rivas-Marin E."/>
            <person name="Kohn T."/>
            <person name="Peeters S.H."/>
            <person name="Heuer A."/>
            <person name="Rast P."/>
            <person name="Oberbeckmann S."/>
            <person name="Bunk B."/>
            <person name="Jeske O."/>
            <person name="Meyerdierks A."/>
            <person name="Storesund J.E."/>
            <person name="Kallscheuer N."/>
            <person name="Luecker S."/>
            <person name="Lage O.M."/>
            <person name="Pohl T."/>
            <person name="Merkel B.J."/>
            <person name="Hornburger P."/>
            <person name="Mueller R.-W."/>
            <person name="Bruemmer F."/>
            <person name="Labrenz M."/>
            <person name="Spormann A.M."/>
            <person name="Op Den Camp H."/>
            <person name="Overmann J."/>
            <person name="Amann R."/>
            <person name="Jetten M.S.M."/>
            <person name="Mascher T."/>
            <person name="Medema M.H."/>
            <person name="Devos D.P."/>
            <person name="Kaster A.-K."/>
            <person name="Ovreas L."/>
            <person name="Rohde M."/>
            <person name="Galperin M.Y."/>
            <person name="Jogler C."/>
        </authorList>
    </citation>
    <scope>NUCLEOTIDE SEQUENCE [LARGE SCALE GENOMIC DNA]</scope>
    <source>
        <strain evidence="2 3">Mal64</strain>
    </source>
</reference>
<keyword evidence="2" id="KW-0808">Transferase</keyword>
<gene>
    <name evidence="2" type="primary">arnC_2</name>
    <name evidence="2" type="ORF">Mal64_06210</name>
</gene>
<name>A0A5C5ZT74_9BACT</name>
<dbReference type="RefSeq" id="WP_146396890.1">
    <property type="nucleotide sequence ID" value="NZ_SJPQ01000001.1"/>
</dbReference>
<feature type="domain" description="Glycosyltransferase 2-like" evidence="1">
    <location>
        <begin position="33"/>
        <end position="202"/>
    </location>
</feature>
<accession>A0A5C5ZT74</accession>
<dbReference type="PANTHER" id="PTHR48090:SF7">
    <property type="entry name" value="RFBJ PROTEIN"/>
    <property type="match status" value="1"/>
</dbReference>
<dbReference type="SUPFAM" id="SSF53448">
    <property type="entry name" value="Nucleotide-diphospho-sugar transferases"/>
    <property type="match status" value="1"/>
</dbReference>
<dbReference type="Pfam" id="PF00535">
    <property type="entry name" value="Glycos_transf_2"/>
    <property type="match status" value="1"/>
</dbReference>
<organism evidence="2 3">
    <name type="scientific">Pseudobythopirellula maris</name>
    <dbReference type="NCBI Taxonomy" id="2527991"/>
    <lineage>
        <taxon>Bacteria</taxon>
        <taxon>Pseudomonadati</taxon>
        <taxon>Planctomycetota</taxon>
        <taxon>Planctomycetia</taxon>
        <taxon>Pirellulales</taxon>
        <taxon>Lacipirellulaceae</taxon>
        <taxon>Pseudobythopirellula</taxon>
    </lineage>
</organism>
<dbReference type="EC" id="2.4.2.53" evidence="2"/>
<dbReference type="AlphaFoldDB" id="A0A5C5ZT74"/>
<evidence type="ECO:0000313" key="3">
    <source>
        <dbReference type="Proteomes" id="UP000315440"/>
    </source>
</evidence>
<dbReference type="OrthoDB" id="9810303at2"/>
<dbReference type="PANTHER" id="PTHR48090">
    <property type="entry name" value="UNDECAPRENYL-PHOSPHATE 4-DEOXY-4-FORMAMIDO-L-ARABINOSE TRANSFERASE-RELATED"/>
    <property type="match status" value="1"/>
</dbReference>
<dbReference type="Gene3D" id="3.90.550.10">
    <property type="entry name" value="Spore Coat Polysaccharide Biosynthesis Protein SpsA, Chain A"/>
    <property type="match status" value="1"/>
</dbReference>
<sequence length="273" mass="29710">MTSITPTATNDAQRQGDADRAAAAAAGRACVRVVLPAYNEEEALRPLLDGLHAVLIEARLEHEIVVVDDGSADSTALIASQASFDMPLRLVSHERNQGLAAALRTGFVEAVGRCAPGDIVVTLDADNTQPPGLIPRMVGMIREGHDVVIASRYQHGSRTIGVPFSRVLMSLGARALFQLVFPIRGVRDYTCGFRAYRAEALAEALRLYGDSFVSEQGFSCMADVLLKMRRLPLVMGEAPMILRYDQKGGASKMRVARTVMQTLSLMLRRRMGR</sequence>
<dbReference type="Proteomes" id="UP000315440">
    <property type="component" value="Unassembled WGS sequence"/>
</dbReference>
<keyword evidence="3" id="KW-1185">Reference proteome</keyword>
<keyword evidence="2" id="KW-0328">Glycosyltransferase</keyword>
<comment type="caution">
    <text evidence="2">The sequence shown here is derived from an EMBL/GenBank/DDBJ whole genome shotgun (WGS) entry which is preliminary data.</text>
</comment>
<dbReference type="InterPro" id="IPR029044">
    <property type="entry name" value="Nucleotide-diphossugar_trans"/>
</dbReference>
<dbReference type="CDD" id="cd04179">
    <property type="entry name" value="DPM_DPG-synthase_like"/>
    <property type="match status" value="1"/>
</dbReference>
<dbReference type="EMBL" id="SJPQ01000001">
    <property type="protein sequence ID" value="TWT90237.1"/>
    <property type="molecule type" value="Genomic_DNA"/>
</dbReference>
<protein>
    <submittedName>
        <fullName evidence="2">Undecaprenyl-phosphate 4-deoxy-4-formamido-L-arabinose transferase</fullName>
        <ecNumber evidence="2">2.4.2.53</ecNumber>
    </submittedName>
</protein>
<proteinExistence type="predicted"/>